<evidence type="ECO:0000259" key="3">
    <source>
        <dbReference type="Pfam" id="PF00534"/>
    </source>
</evidence>
<dbReference type="SUPFAM" id="SSF53756">
    <property type="entry name" value="UDP-Glycosyltransferase/glycogen phosphorylase"/>
    <property type="match status" value="1"/>
</dbReference>
<protein>
    <submittedName>
        <fullName evidence="4">Glycosyltransferase</fullName>
    </submittedName>
</protein>
<evidence type="ECO:0000313" key="5">
    <source>
        <dbReference type="Proteomes" id="UP000429595"/>
    </source>
</evidence>
<comment type="caution">
    <text evidence="4">The sequence shown here is derived from an EMBL/GenBank/DDBJ whole genome shotgun (WGS) entry which is preliminary data.</text>
</comment>
<feature type="domain" description="Glycosyl transferase family 1" evidence="3">
    <location>
        <begin position="185"/>
        <end position="342"/>
    </location>
</feature>
<sequence length="368" mass="43109">MKITFLLSHFPDPRFVKRIKVANKVGSTQVVYAERPNNVFNSDELVEVIGEKNILRSEFSKSRILFLLTFMFTAFNNFNREKPNKIHVGNLDMLFIVSLYKFLFSKNVEVIYEVADLHKYVYNDSSSFKANFFRKFLSFLEKKLLKNVDSLILTSPYFWEDYYQGKIDKEKYILIPNVPDEEYYKDITPPKSSEFRIGFIGVVRYKQQLINLLNVCKRKNVKVMIAGDGPDYISLKNEYLENDNISFFGKYDYKKDIKKLYESVDIIYSVYDTKIKNVRVALPNKLYEAIVSERPIIVAKDTKLSDCVSKLEIGYNIDASGEEDLEKLFDFLLINPNDIADKSNNCKSIKNQYFFSHYSNILKSIYSK</sequence>
<dbReference type="PANTHER" id="PTHR12526">
    <property type="entry name" value="GLYCOSYLTRANSFERASE"/>
    <property type="match status" value="1"/>
</dbReference>
<dbReference type="PANTHER" id="PTHR12526:SF629">
    <property type="entry name" value="TEICHURONIC ACID BIOSYNTHESIS GLYCOSYLTRANSFERASE TUAH-RELATED"/>
    <property type="match status" value="1"/>
</dbReference>
<organism evidence="4 5">
    <name type="scientific">Bacillus aerolatus</name>
    <dbReference type="NCBI Taxonomy" id="2653354"/>
    <lineage>
        <taxon>Bacteria</taxon>
        <taxon>Bacillati</taxon>
        <taxon>Bacillota</taxon>
        <taxon>Bacilli</taxon>
        <taxon>Bacillales</taxon>
        <taxon>Bacillaceae</taxon>
        <taxon>Bacillus</taxon>
    </lineage>
</organism>
<reference evidence="4 5" key="1">
    <citation type="submission" date="2019-10" db="EMBL/GenBank/DDBJ databases">
        <title>Bacillus aerolatum sp. nov., isolated from bioaerosol of sport playgrounds.</title>
        <authorList>
            <person name="Chen P."/>
            <person name="Zhang G."/>
        </authorList>
    </citation>
    <scope>NUCLEOTIDE SEQUENCE [LARGE SCALE GENOMIC DNA]</scope>
    <source>
        <strain evidence="4 5">CX253</strain>
    </source>
</reference>
<gene>
    <name evidence="4" type="ORF">F9802_06410</name>
</gene>
<dbReference type="Pfam" id="PF00534">
    <property type="entry name" value="Glycos_transf_1"/>
    <property type="match status" value="1"/>
</dbReference>
<keyword evidence="2 4" id="KW-0808">Transferase</keyword>
<dbReference type="Proteomes" id="UP000429595">
    <property type="component" value="Unassembled WGS sequence"/>
</dbReference>
<evidence type="ECO:0000313" key="4">
    <source>
        <dbReference type="EMBL" id="KAB7707380.1"/>
    </source>
</evidence>
<name>A0A6I1FRW2_9BACI</name>
<dbReference type="GO" id="GO:0016757">
    <property type="term" value="F:glycosyltransferase activity"/>
    <property type="evidence" value="ECO:0007669"/>
    <property type="project" value="UniProtKB-KW"/>
</dbReference>
<keyword evidence="5" id="KW-1185">Reference proteome</keyword>
<accession>A0A6I1FRW2</accession>
<dbReference type="AlphaFoldDB" id="A0A6I1FRW2"/>
<keyword evidence="1" id="KW-0328">Glycosyltransferase</keyword>
<dbReference type="InterPro" id="IPR001296">
    <property type="entry name" value="Glyco_trans_1"/>
</dbReference>
<dbReference type="RefSeq" id="WP_152150344.1">
    <property type="nucleotide sequence ID" value="NZ_WEIO01000003.1"/>
</dbReference>
<proteinExistence type="predicted"/>
<dbReference type="Gene3D" id="3.40.50.2000">
    <property type="entry name" value="Glycogen Phosphorylase B"/>
    <property type="match status" value="2"/>
</dbReference>
<evidence type="ECO:0000256" key="2">
    <source>
        <dbReference type="ARBA" id="ARBA00022679"/>
    </source>
</evidence>
<dbReference type="EMBL" id="WEIO01000003">
    <property type="protein sequence ID" value="KAB7707380.1"/>
    <property type="molecule type" value="Genomic_DNA"/>
</dbReference>
<evidence type="ECO:0000256" key="1">
    <source>
        <dbReference type="ARBA" id="ARBA00022676"/>
    </source>
</evidence>